<sequence length="88" mass="9896">MLERHRTFVSIDWRTHTLALMAGRKLYAGRCCVIVIRKNGVTSSANRLHFNQAASQAAWVQAREEAPRSSVFLAKRLAGKLMRNNQGA</sequence>
<organism evidence="1 2">
    <name type="scientific">Teichococcus vastitatis</name>
    <dbReference type="NCBI Taxonomy" id="2307076"/>
    <lineage>
        <taxon>Bacteria</taxon>
        <taxon>Pseudomonadati</taxon>
        <taxon>Pseudomonadota</taxon>
        <taxon>Alphaproteobacteria</taxon>
        <taxon>Acetobacterales</taxon>
        <taxon>Roseomonadaceae</taxon>
        <taxon>Roseomonas</taxon>
    </lineage>
</organism>
<evidence type="ECO:0000313" key="1">
    <source>
        <dbReference type="EMBL" id="MCI0754997.1"/>
    </source>
</evidence>
<proteinExistence type="predicted"/>
<protein>
    <submittedName>
        <fullName evidence="1">Uncharacterized protein</fullName>
    </submittedName>
</protein>
<gene>
    <name evidence="1" type="ORF">MON41_14840</name>
</gene>
<dbReference type="Proteomes" id="UP001201985">
    <property type="component" value="Unassembled WGS sequence"/>
</dbReference>
<accession>A0ABS9W6Y3</accession>
<reference evidence="1 2" key="1">
    <citation type="submission" date="2022-03" db="EMBL/GenBank/DDBJ databases">
        <title>Complete genome analysis of Roseomonas KG 17.1 : a prolific producer of plant growth promoters.</title>
        <authorList>
            <person name="Saadouli I."/>
            <person name="Najjari A."/>
            <person name="Mosbah A."/>
            <person name="Ouzari H.I."/>
        </authorList>
    </citation>
    <scope>NUCLEOTIDE SEQUENCE [LARGE SCALE GENOMIC DNA]</scope>
    <source>
        <strain evidence="1 2">KG17-1</strain>
    </source>
</reference>
<keyword evidence="2" id="KW-1185">Reference proteome</keyword>
<dbReference type="RefSeq" id="WP_241793254.1">
    <property type="nucleotide sequence ID" value="NZ_JALBUU010000028.1"/>
</dbReference>
<dbReference type="EMBL" id="JALBUU010000028">
    <property type="protein sequence ID" value="MCI0754997.1"/>
    <property type="molecule type" value="Genomic_DNA"/>
</dbReference>
<name>A0ABS9W6Y3_9PROT</name>
<comment type="caution">
    <text evidence="1">The sequence shown here is derived from an EMBL/GenBank/DDBJ whole genome shotgun (WGS) entry which is preliminary data.</text>
</comment>
<evidence type="ECO:0000313" key="2">
    <source>
        <dbReference type="Proteomes" id="UP001201985"/>
    </source>
</evidence>